<feature type="compositionally biased region" description="Polar residues" evidence="1">
    <location>
        <begin position="240"/>
        <end position="251"/>
    </location>
</feature>
<dbReference type="EMBL" id="CADCXU010000101">
    <property type="protein sequence ID" value="CAA9993079.1"/>
    <property type="molecule type" value="Genomic_DNA"/>
</dbReference>
<feature type="region of interest" description="Disordered" evidence="1">
    <location>
        <begin position="65"/>
        <end position="222"/>
    </location>
</feature>
<feature type="compositionally biased region" description="Polar residues" evidence="1">
    <location>
        <begin position="285"/>
        <end position="304"/>
    </location>
</feature>
<accession>A0A6H5FTV7</accession>
<dbReference type="Proteomes" id="UP000479000">
    <property type="component" value="Unassembled WGS sequence"/>
</dbReference>
<feature type="compositionally biased region" description="Polar residues" evidence="1">
    <location>
        <begin position="129"/>
        <end position="149"/>
    </location>
</feature>
<feature type="compositionally biased region" description="Polar residues" evidence="1">
    <location>
        <begin position="70"/>
        <end position="79"/>
    </location>
</feature>
<feature type="compositionally biased region" description="Polar residues" evidence="1">
    <location>
        <begin position="342"/>
        <end position="356"/>
    </location>
</feature>
<feature type="compositionally biased region" description="Low complexity" evidence="1">
    <location>
        <begin position="175"/>
        <end position="189"/>
    </location>
</feature>
<keyword evidence="3" id="KW-1185">Reference proteome</keyword>
<feature type="compositionally biased region" description="Low complexity" evidence="1">
    <location>
        <begin position="115"/>
        <end position="128"/>
    </location>
</feature>
<evidence type="ECO:0000256" key="1">
    <source>
        <dbReference type="SAM" id="MobiDB-lite"/>
    </source>
</evidence>
<reference evidence="2 3" key="1">
    <citation type="submission" date="2020-02" db="EMBL/GenBank/DDBJ databases">
        <authorList>
            <person name="Ferguson B K."/>
        </authorList>
    </citation>
    <scope>NUCLEOTIDE SEQUENCE [LARGE SCALE GENOMIC DNA]</scope>
</reference>
<organism evidence="2 3">
    <name type="scientific">Nesidiocoris tenuis</name>
    <dbReference type="NCBI Taxonomy" id="355587"/>
    <lineage>
        <taxon>Eukaryota</taxon>
        <taxon>Metazoa</taxon>
        <taxon>Ecdysozoa</taxon>
        <taxon>Arthropoda</taxon>
        <taxon>Hexapoda</taxon>
        <taxon>Insecta</taxon>
        <taxon>Pterygota</taxon>
        <taxon>Neoptera</taxon>
        <taxon>Paraneoptera</taxon>
        <taxon>Hemiptera</taxon>
        <taxon>Heteroptera</taxon>
        <taxon>Panheteroptera</taxon>
        <taxon>Cimicomorpha</taxon>
        <taxon>Miridae</taxon>
        <taxon>Dicyphina</taxon>
        <taxon>Nesidiocoris</taxon>
    </lineage>
</organism>
<feature type="compositionally biased region" description="Basic and acidic residues" evidence="1">
    <location>
        <begin position="411"/>
        <end position="422"/>
    </location>
</feature>
<sequence>MTPKKSTRDHKRSLPGKCLIDSCSSRRIIIIILHHGFQDPPQTLVCKDEDDVYSDDSDVILCEKPVDTVDLTSQPSSPECDSRSNDKSFDVDDSEDGSAPGTKDSTPARNEGESDSSSFDSSSTSTTSPTNLTPYSARTTDFSWDLNTANGSSSGEESDNDESTVPPDDFVDLGSESSISVVENSSSNVAPCNLSNESCETPDKEANAEGEVRPDNREEANSLADTVEEVDLDSDGCNRIANSPESKQMSDSAIVEAATEKMPEVETGSAEPSSDTGGIPVATNPDASESISIVNPDASESMSFVNPDARESTTRDAAESEPCFAGEQQTSESRVDGVAASGSPQSFDFRESTVTVPNGCANIPFGDSTQPENPHDSPSSADDIGADIRPVDSERTDTPTASSPIDSAFKPCEESSKLRENGEDLAIDPSPSPQMVDEGIIFT</sequence>
<evidence type="ECO:0000313" key="3">
    <source>
        <dbReference type="Proteomes" id="UP000479000"/>
    </source>
</evidence>
<feature type="compositionally biased region" description="Basic and acidic residues" evidence="1">
    <location>
        <begin position="80"/>
        <end position="90"/>
    </location>
</feature>
<gene>
    <name evidence="2" type="ORF">NTEN_LOCUS66</name>
</gene>
<protein>
    <submittedName>
        <fullName evidence="2">Uncharacterized protein</fullName>
    </submittedName>
</protein>
<evidence type="ECO:0000313" key="2">
    <source>
        <dbReference type="EMBL" id="CAA9993079.1"/>
    </source>
</evidence>
<feature type="compositionally biased region" description="Basic and acidic residues" evidence="1">
    <location>
        <begin position="308"/>
        <end position="318"/>
    </location>
</feature>
<proteinExistence type="predicted"/>
<feature type="compositionally biased region" description="Basic and acidic residues" evidence="1">
    <location>
        <begin position="201"/>
        <end position="220"/>
    </location>
</feature>
<feature type="region of interest" description="Disordered" evidence="1">
    <location>
        <begin position="234"/>
        <end position="443"/>
    </location>
</feature>
<dbReference type="AlphaFoldDB" id="A0A6H5FTV7"/>
<feature type="compositionally biased region" description="Polar residues" evidence="1">
    <location>
        <begin position="367"/>
        <end position="380"/>
    </location>
</feature>
<name>A0A6H5FTV7_9HEMI</name>